<dbReference type="Proteomes" id="UP000464378">
    <property type="component" value="Chromosome"/>
</dbReference>
<reference evidence="2" key="1">
    <citation type="submission" date="2019-04" db="EMBL/GenBank/DDBJ databases">
        <authorList>
            <consortium name="Science for Life Laboratories"/>
        </authorList>
    </citation>
    <scope>NUCLEOTIDE SEQUENCE</scope>
    <source>
        <strain evidence="2">MBLW1</strain>
    </source>
</reference>
<evidence type="ECO:0008006" key="4">
    <source>
        <dbReference type="Google" id="ProtNLM"/>
    </source>
</evidence>
<dbReference type="RefSeq" id="WP_162658188.1">
    <property type="nucleotide sequence ID" value="NZ_LR593887.1"/>
</dbReference>
<keyword evidence="3" id="KW-1185">Reference proteome</keyword>
<dbReference type="KEGG" id="tim:GMBLW1_08810"/>
<keyword evidence="1" id="KW-0175">Coiled coil</keyword>
<organism evidence="2">
    <name type="scientific">Tuwongella immobilis</name>
    <dbReference type="NCBI Taxonomy" id="692036"/>
    <lineage>
        <taxon>Bacteria</taxon>
        <taxon>Pseudomonadati</taxon>
        <taxon>Planctomycetota</taxon>
        <taxon>Planctomycetia</taxon>
        <taxon>Gemmatales</taxon>
        <taxon>Gemmataceae</taxon>
        <taxon>Tuwongella</taxon>
    </lineage>
</organism>
<evidence type="ECO:0000313" key="3">
    <source>
        <dbReference type="Proteomes" id="UP000464378"/>
    </source>
</evidence>
<dbReference type="EMBL" id="LR593887">
    <property type="protein sequence ID" value="VTS03324.1"/>
    <property type="molecule type" value="Genomic_DNA"/>
</dbReference>
<dbReference type="Pfam" id="PF05136">
    <property type="entry name" value="Phage_portal_2"/>
    <property type="match status" value="1"/>
</dbReference>
<dbReference type="AlphaFoldDB" id="A0A6C2YPG2"/>
<dbReference type="GO" id="GO:0019068">
    <property type="term" value="P:virion assembly"/>
    <property type="evidence" value="ECO:0007669"/>
    <property type="project" value="InterPro"/>
</dbReference>
<protein>
    <recommendedName>
        <fullName evidence="4">Phage portal protein</fullName>
    </recommendedName>
</protein>
<dbReference type="EMBL" id="LR586016">
    <property type="protein sequence ID" value="VIP03079.1"/>
    <property type="molecule type" value="Genomic_DNA"/>
</dbReference>
<name>A0A6C2YPG2_9BACT</name>
<dbReference type="GO" id="GO:0005198">
    <property type="term" value="F:structural molecule activity"/>
    <property type="evidence" value="ECO:0007669"/>
    <property type="project" value="InterPro"/>
</dbReference>
<evidence type="ECO:0000313" key="2">
    <source>
        <dbReference type="EMBL" id="VIP03079.1"/>
    </source>
</evidence>
<dbReference type="InParanoid" id="A0A6C2YPG2"/>
<accession>A0A6C2YPG2</accession>
<sequence length="529" mass="59457">MNDLPGVQPPPKPRDELRRLKRENRLMEQQMKLRRLKREHRRLESLSLNWVTPYLDMLDRYRRDDILPGGPAAGWHRTLGRNYPLFQTEAELALLRAPARVLASSNSYAIGLMEGLTSYVISTGYRYRAASRRKANPAPQELLDRCQDIIDEFEQRTEWHGGELPGLEEELFVRSVEDGEFLLIHFPMPDGKVEVRTAEPEQLTQPPGSDLREWSFGVRTLPEDTQRPLGYWIAWDPANPADGEELPPERVTHFRRNVKRSIKRGMTDFSFDTFETLNSSAALLGSLAEGAAEQASIVSVMQHAIGTKEDIQAFVDSDADFQERNPLNGQESPVKRYRRGTHLHVPEGQTYVPPPNATNGPVHLSILQACLRAAGVRWNAPEWLVSGDASNNNYASSLTAEAPFTRTIQRRQPQYAQAFRRTFWYVLEHHANTHGGIHAGGRTWGWGEIQALVDILVEHPTAQVRNRLEEAQRNQIEIGLGIQSRQIAAAESGRDFAQILADNEEYLARTGGVGGGDPLPGLDGFGASS</sequence>
<feature type="coiled-coil region" evidence="1">
    <location>
        <begin position="17"/>
        <end position="46"/>
    </location>
</feature>
<proteinExistence type="predicted"/>
<evidence type="ECO:0000256" key="1">
    <source>
        <dbReference type="SAM" id="Coils"/>
    </source>
</evidence>
<dbReference type="InterPro" id="IPR006429">
    <property type="entry name" value="Phage_lambda_portal"/>
</dbReference>
<gene>
    <name evidence="2" type="ORF">GMBLW1_08810</name>
</gene>